<comment type="caution">
    <text evidence="2">The sequence shown here is derived from an EMBL/GenBank/DDBJ whole genome shotgun (WGS) entry which is preliminary data.</text>
</comment>
<accession>A0ABW3N9N9</accession>
<protein>
    <submittedName>
        <fullName evidence="2">Uncharacterized protein</fullName>
    </submittedName>
</protein>
<proteinExistence type="predicted"/>
<evidence type="ECO:0000256" key="1">
    <source>
        <dbReference type="SAM" id="Phobius"/>
    </source>
</evidence>
<dbReference type="RefSeq" id="WP_386132417.1">
    <property type="nucleotide sequence ID" value="NZ_JBHTJL010000016.1"/>
</dbReference>
<keyword evidence="1" id="KW-0472">Membrane</keyword>
<evidence type="ECO:0000313" key="3">
    <source>
        <dbReference type="Proteomes" id="UP001597013"/>
    </source>
</evidence>
<dbReference type="EMBL" id="JBHTJL010000016">
    <property type="protein sequence ID" value="MFD1064216.1"/>
    <property type="molecule type" value="Genomic_DNA"/>
</dbReference>
<evidence type="ECO:0000313" key="2">
    <source>
        <dbReference type="EMBL" id="MFD1064216.1"/>
    </source>
</evidence>
<feature type="transmembrane region" description="Helical" evidence="1">
    <location>
        <begin position="81"/>
        <end position="99"/>
    </location>
</feature>
<keyword evidence="3" id="KW-1185">Reference proteome</keyword>
<dbReference type="Proteomes" id="UP001597013">
    <property type="component" value="Unassembled WGS sequence"/>
</dbReference>
<organism evidence="2 3">
    <name type="scientific">Winogradskyella litorisediminis</name>
    <dbReference type="NCBI Taxonomy" id="1156618"/>
    <lineage>
        <taxon>Bacteria</taxon>
        <taxon>Pseudomonadati</taxon>
        <taxon>Bacteroidota</taxon>
        <taxon>Flavobacteriia</taxon>
        <taxon>Flavobacteriales</taxon>
        <taxon>Flavobacteriaceae</taxon>
        <taxon>Winogradskyella</taxon>
    </lineage>
</organism>
<reference evidence="3" key="1">
    <citation type="journal article" date="2019" name="Int. J. Syst. Evol. Microbiol.">
        <title>The Global Catalogue of Microorganisms (GCM) 10K type strain sequencing project: providing services to taxonomists for standard genome sequencing and annotation.</title>
        <authorList>
            <consortium name="The Broad Institute Genomics Platform"/>
            <consortium name="The Broad Institute Genome Sequencing Center for Infectious Disease"/>
            <person name="Wu L."/>
            <person name="Ma J."/>
        </authorList>
    </citation>
    <scope>NUCLEOTIDE SEQUENCE [LARGE SCALE GENOMIC DNA]</scope>
    <source>
        <strain evidence="3">CCUG 62215</strain>
    </source>
</reference>
<sequence>MKNEKLHNIKETGFKTPEDYFESFDDKLLQRLETKSILDNIKDEGFKTPEGYFDTVENQIFQLAKAEDKVKVVSIFKSKKFYYITGIAASLLLLFGIFFNQSKTEEISVDMVENYLLESDLNSYELADLLADANILKDDFTIIETTFEEENLEDYLLENADIESILE</sequence>
<keyword evidence="1" id="KW-0812">Transmembrane</keyword>
<gene>
    <name evidence="2" type="ORF">ACFQ1Q_13250</name>
</gene>
<name>A0ABW3N9N9_9FLAO</name>
<keyword evidence="1" id="KW-1133">Transmembrane helix</keyword>